<gene>
    <name evidence="1" type="ORF">S12H4_05644</name>
</gene>
<protein>
    <submittedName>
        <fullName evidence="1">Uncharacterized protein</fullName>
    </submittedName>
</protein>
<name>X1QA57_9ZZZZ</name>
<evidence type="ECO:0000313" key="1">
    <source>
        <dbReference type="EMBL" id="GAI65093.1"/>
    </source>
</evidence>
<feature type="non-terminal residue" evidence="1">
    <location>
        <position position="1"/>
    </location>
</feature>
<accession>X1QA57</accession>
<reference evidence="1" key="1">
    <citation type="journal article" date="2014" name="Front. Microbiol.">
        <title>High frequency of phylogenetically diverse reductive dehalogenase-homologous genes in deep subseafloor sedimentary metagenomes.</title>
        <authorList>
            <person name="Kawai M."/>
            <person name="Futagami T."/>
            <person name="Toyoda A."/>
            <person name="Takaki Y."/>
            <person name="Nishi S."/>
            <person name="Hori S."/>
            <person name="Arai W."/>
            <person name="Tsubouchi T."/>
            <person name="Morono Y."/>
            <person name="Uchiyama I."/>
            <person name="Ito T."/>
            <person name="Fujiyama A."/>
            <person name="Inagaki F."/>
            <person name="Takami H."/>
        </authorList>
    </citation>
    <scope>NUCLEOTIDE SEQUENCE</scope>
    <source>
        <strain evidence="1">Expedition CK06-06</strain>
    </source>
</reference>
<organism evidence="1">
    <name type="scientific">marine sediment metagenome</name>
    <dbReference type="NCBI Taxonomy" id="412755"/>
    <lineage>
        <taxon>unclassified sequences</taxon>
        <taxon>metagenomes</taxon>
        <taxon>ecological metagenomes</taxon>
    </lineage>
</organism>
<dbReference type="EMBL" id="BARW01001889">
    <property type="protein sequence ID" value="GAI65093.1"/>
    <property type="molecule type" value="Genomic_DNA"/>
</dbReference>
<comment type="caution">
    <text evidence="1">The sequence shown here is derived from an EMBL/GenBank/DDBJ whole genome shotgun (WGS) entry which is preliminary data.</text>
</comment>
<dbReference type="AlphaFoldDB" id="X1QA57"/>
<sequence>AESVEPNCIRLEKDLPGSYRPGRVCEEMGAKVEIKNKICQGYPYKKKTKGKCFSTGISSGELLSGYGGIVRK</sequence>
<proteinExistence type="predicted"/>